<feature type="compositionally biased region" description="Polar residues" evidence="1">
    <location>
        <begin position="358"/>
        <end position="369"/>
    </location>
</feature>
<dbReference type="InterPro" id="IPR027417">
    <property type="entry name" value="P-loop_NTPase"/>
</dbReference>
<feature type="compositionally biased region" description="Basic and acidic residues" evidence="1">
    <location>
        <begin position="342"/>
        <end position="352"/>
    </location>
</feature>
<evidence type="ECO:0000313" key="2">
    <source>
        <dbReference type="EMBL" id="GAA1580298.1"/>
    </source>
</evidence>
<sequence length="369" mass="40713">MKNGDHWTVIHRWPDGSLAVQNSAGNTVTLPCAYVQESVELAYATTAHRAQGATVDTAHLLVTDHLTRALMYVGMTRGHTSNRAYVATHQTNSDLHEPHPEQTMQDVLEAVLNDTGVEQSAHEVMRQELDNATRLDRLIPMHDYLCQHDARLRYQQAFATCGLDSGEQADVMASPAYGALIAEFRRAESVGLAPGRVLRQAVTQSPLSSAHDTAAVLHERVTRLVIRSRKHPATIAGLLTPAPQATGSTVLPALRELERLIAERADDLARQAATERPNWYDALENAADPEPQLSKHLLREIAAYRERYAIVSHTPLGNQPPRTAYAQSTHYTHLARQLSRITQDREPDRSSHDPNPSPTGVSTTPLEST</sequence>
<proteinExistence type="predicted"/>
<keyword evidence="3" id="KW-1185">Reference proteome</keyword>
<accession>A0ABN2DMU2</accession>
<dbReference type="SUPFAM" id="SSF52540">
    <property type="entry name" value="P-loop containing nucleoside triphosphate hydrolases"/>
    <property type="match status" value="1"/>
</dbReference>
<protein>
    <recommendedName>
        <fullName evidence="4">UvrD-like helicase C-terminal domain-containing protein</fullName>
    </recommendedName>
</protein>
<evidence type="ECO:0000313" key="3">
    <source>
        <dbReference type="Proteomes" id="UP001500393"/>
    </source>
</evidence>
<dbReference type="Proteomes" id="UP001500393">
    <property type="component" value="Unassembled WGS sequence"/>
</dbReference>
<gene>
    <name evidence="2" type="ORF">GCM10009789_37630</name>
</gene>
<name>A0ABN2DMU2_9ACTN</name>
<dbReference type="CDD" id="cd18809">
    <property type="entry name" value="SF1_C_RecD"/>
    <property type="match status" value="1"/>
</dbReference>
<comment type="caution">
    <text evidence="2">The sequence shown here is derived from an EMBL/GenBank/DDBJ whole genome shotgun (WGS) entry which is preliminary data.</text>
</comment>
<feature type="region of interest" description="Disordered" evidence="1">
    <location>
        <begin position="340"/>
        <end position="369"/>
    </location>
</feature>
<organism evidence="2 3">
    <name type="scientific">Kribbella sancticallisti</name>
    <dbReference type="NCBI Taxonomy" id="460087"/>
    <lineage>
        <taxon>Bacteria</taxon>
        <taxon>Bacillati</taxon>
        <taxon>Actinomycetota</taxon>
        <taxon>Actinomycetes</taxon>
        <taxon>Propionibacteriales</taxon>
        <taxon>Kribbellaceae</taxon>
        <taxon>Kribbella</taxon>
    </lineage>
</organism>
<dbReference type="Gene3D" id="3.40.50.300">
    <property type="entry name" value="P-loop containing nucleotide triphosphate hydrolases"/>
    <property type="match status" value="1"/>
</dbReference>
<evidence type="ECO:0008006" key="4">
    <source>
        <dbReference type="Google" id="ProtNLM"/>
    </source>
</evidence>
<reference evidence="2 3" key="1">
    <citation type="journal article" date="2019" name="Int. J. Syst. Evol. Microbiol.">
        <title>The Global Catalogue of Microorganisms (GCM) 10K type strain sequencing project: providing services to taxonomists for standard genome sequencing and annotation.</title>
        <authorList>
            <consortium name="The Broad Institute Genomics Platform"/>
            <consortium name="The Broad Institute Genome Sequencing Center for Infectious Disease"/>
            <person name="Wu L."/>
            <person name="Ma J."/>
        </authorList>
    </citation>
    <scope>NUCLEOTIDE SEQUENCE [LARGE SCALE GENOMIC DNA]</scope>
    <source>
        <strain evidence="2 3">JCM 14969</strain>
    </source>
</reference>
<dbReference type="EMBL" id="BAAAOS010000020">
    <property type="protein sequence ID" value="GAA1580298.1"/>
    <property type="molecule type" value="Genomic_DNA"/>
</dbReference>
<dbReference type="Gene3D" id="2.30.30.940">
    <property type="match status" value="1"/>
</dbReference>
<evidence type="ECO:0000256" key="1">
    <source>
        <dbReference type="SAM" id="MobiDB-lite"/>
    </source>
</evidence>